<evidence type="ECO:0000313" key="5">
    <source>
        <dbReference type="Proteomes" id="UP000609323"/>
    </source>
</evidence>
<dbReference type="Pfam" id="PF01557">
    <property type="entry name" value="FAA_hydrolase"/>
    <property type="match status" value="1"/>
</dbReference>
<evidence type="ECO:0000256" key="1">
    <source>
        <dbReference type="ARBA" id="ARBA00010211"/>
    </source>
</evidence>
<dbReference type="InterPro" id="IPR036663">
    <property type="entry name" value="Fumarylacetoacetase_C_sf"/>
</dbReference>
<dbReference type="Proteomes" id="UP000609323">
    <property type="component" value="Unassembled WGS sequence"/>
</dbReference>
<dbReference type="PANTHER" id="PTHR11820">
    <property type="entry name" value="ACYLPYRUVASE"/>
    <property type="match status" value="1"/>
</dbReference>
<comment type="similarity">
    <text evidence="1">Belongs to the FAH family.</text>
</comment>
<name>A0ABQ1GJ82_9BACL</name>
<comment type="caution">
    <text evidence="4">The sequence shown here is derived from an EMBL/GenBank/DDBJ whole genome shotgun (WGS) entry which is preliminary data.</text>
</comment>
<dbReference type="EMBL" id="BMHF01000012">
    <property type="protein sequence ID" value="GGA44739.1"/>
    <property type="molecule type" value="Genomic_DNA"/>
</dbReference>
<evidence type="ECO:0000313" key="4">
    <source>
        <dbReference type="EMBL" id="GGA44739.1"/>
    </source>
</evidence>
<proteinExistence type="inferred from homology"/>
<feature type="domain" description="Fumarylacetoacetase-like C-terminal" evidence="3">
    <location>
        <begin position="5"/>
        <end position="195"/>
    </location>
</feature>
<keyword evidence="2" id="KW-0479">Metal-binding</keyword>
<protein>
    <submittedName>
        <fullName evidence="4">Fumarylacetoacetate hydrolase</fullName>
    </submittedName>
</protein>
<gene>
    <name evidence="4" type="ORF">GCM10010917_32580</name>
</gene>
<dbReference type="PANTHER" id="PTHR11820:SF7">
    <property type="entry name" value="ACYLPYRUVASE FAHD1, MITOCHONDRIAL"/>
    <property type="match status" value="1"/>
</dbReference>
<dbReference type="InterPro" id="IPR011234">
    <property type="entry name" value="Fumarylacetoacetase-like_C"/>
</dbReference>
<dbReference type="GO" id="GO:0016787">
    <property type="term" value="F:hydrolase activity"/>
    <property type="evidence" value="ECO:0007669"/>
    <property type="project" value="UniProtKB-KW"/>
</dbReference>
<organism evidence="4 5">
    <name type="scientific">Paenibacillus physcomitrellae</name>
    <dbReference type="NCBI Taxonomy" id="1619311"/>
    <lineage>
        <taxon>Bacteria</taxon>
        <taxon>Bacillati</taxon>
        <taxon>Bacillota</taxon>
        <taxon>Bacilli</taxon>
        <taxon>Bacillales</taxon>
        <taxon>Paenibacillaceae</taxon>
        <taxon>Paenibacillus</taxon>
    </lineage>
</organism>
<evidence type="ECO:0000256" key="2">
    <source>
        <dbReference type="ARBA" id="ARBA00022723"/>
    </source>
</evidence>
<dbReference type="Gene3D" id="3.90.850.10">
    <property type="entry name" value="Fumarylacetoacetase-like, C-terminal domain"/>
    <property type="match status" value="1"/>
</dbReference>
<dbReference type="SUPFAM" id="SSF56529">
    <property type="entry name" value="FAH"/>
    <property type="match status" value="1"/>
</dbReference>
<dbReference type="RefSeq" id="WP_229752750.1">
    <property type="nucleotide sequence ID" value="NZ_BMHF01000012.1"/>
</dbReference>
<keyword evidence="4" id="KW-0378">Hydrolase</keyword>
<accession>A0ABQ1GJ82</accession>
<keyword evidence="5" id="KW-1185">Reference proteome</keyword>
<sequence length="208" mass="22893">MVQNVYCVGRNYKLHAEELGNEVPTEPMIFLKPSHAVVKADGRELPFPADQGEIHYETELVIRIGRPYEKGMAVQDLVDVAALGIDFTLRDVQSILKKKGQPWTAAKGFLHSAPITSYFAFPDKEELESKDFTLLLNGKEAQRGNVKNMIFSLQVIVDYIAEHYGLGEGDLIFTGTPEGVGPVAKGDKLELAWDGQVLGSCIIGSKES</sequence>
<evidence type="ECO:0000259" key="3">
    <source>
        <dbReference type="Pfam" id="PF01557"/>
    </source>
</evidence>
<reference evidence="5" key="1">
    <citation type="journal article" date="2019" name="Int. J. Syst. Evol. Microbiol.">
        <title>The Global Catalogue of Microorganisms (GCM) 10K type strain sequencing project: providing services to taxonomists for standard genome sequencing and annotation.</title>
        <authorList>
            <consortium name="The Broad Institute Genomics Platform"/>
            <consortium name="The Broad Institute Genome Sequencing Center for Infectious Disease"/>
            <person name="Wu L."/>
            <person name="Ma J."/>
        </authorList>
    </citation>
    <scope>NUCLEOTIDE SEQUENCE [LARGE SCALE GENOMIC DNA]</scope>
    <source>
        <strain evidence="5">CGMCC 1.15044</strain>
    </source>
</reference>